<evidence type="ECO:0000256" key="5">
    <source>
        <dbReference type="ARBA" id="ARBA00023098"/>
    </source>
</evidence>
<comment type="pathway">
    <text evidence="1">Lipid metabolism; peroxisomal fatty acid beta-oxidation.</text>
</comment>
<evidence type="ECO:0000256" key="3">
    <source>
        <dbReference type="ARBA" id="ARBA00022832"/>
    </source>
</evidence>
<evidence type="ECO:0000259" key="6">
    <source>
        <dbReference type="Pfam" id="PF01756"/>
    </source>
</evidence>
<dbReference type="FunFam" id="1.20.140.10:FF:000007">
    <property type="entry name" value="Acyl-coenzyme A oxidase"/>
    <property type="match status" value="1"/>
</dbReference>
<evidence type="ECO:0000256" key="4">
    <source>
        <dbReference type="ARBA" id="ARBA00023002"/>
    </source>
</evidence>
<dbReference type="Pfam" id="PF01756">
    <property type="entry name" value="ACOX"/>
    <property type="match status" value="1"/>
</dbReference>
<dbReference type="PANTHER" id="PTHR10909">
    <property type="entry name" value="ELECTRON TRANSPORT OXIDOREDUCTASE"/>
    <property type="match status" value="1"/>
</dbReference>
<dbReference type="InterPro" id="IPR002655">
    <property type="entry name" value="Acyl-CoA_oxidase_C"/>
</dbReference>
<comment type="similarity">
    <text evidence="2">Belongs to the acyl-CoA oxidase family.</text>
</comment>
<dbReference type="GO" id="GO:0003997">
    <property type="term" value="F:acyl-CoA oxidase activity"/>
    <property type="evidence" value="ECO:0007669"/>
    <property type="project" value="InterPro"/>
</dbReference>
<dbReference type="Proteomes" id="UP000678499">
    <property type="component" value="Unassembled WGS sequence"/>
</dbReference>
<organism evidence="7">
    <name type="scientific">Notodromas monacha</name>
    <dbReference type="NCBI Taxonomy" id="399045"/>
    <lineage>
        <taxon>Eukaryota</taxon>
        <taxon>Metazoa</taxon>
        <taxon>Ecdysozoa</taxon>
        <taxon>Arthropoda</taxon>
        <taxon>Crustacea</taxon>
        <taxon>Oligostraca</taxon>
        <taxon>Ostracoda</taxon>
        <taxon>Podocopa</taxon>
        <taxon>Podocopida</taxon>
        <taxon>Cypridocopina</taxon>
        <taxon>Cypridoidea</taxon>
        <taxon>Cyprididae</taxon>
        <taxon>Notodromas</taxon>
    </lineage>
</organism>
<evidence type="ECO:0000313" key="7">
    <source>
        <dbReference type="EMBL" id="CAD7279166.1"/>
    </source>
</evidence>
<accession>A0A7R9BSD2</accession>
<dbReference type="GO" id="GO:0005504">
    <property type="term" value="F:fatty acid binding"/>
    <property type="evidence" value="ECO:0007669"/>
    <property type="project" value="TreeGrafter"/>
</dbReference>
<dbReference type="InterPro" id="IPR012258">
    <property type="entry name" value="Acyl-CoA_oxidase"/>
</dbReference>
<feature type="domain" description="Acyl-CoA oxidase C-terminal" evidence="6">
    <location>
        <begin position="78"/>
        <end position="263"/>
    </location>
</feature>
<name>A0A7R9BSD2_9CRUS</name>
<dbReference type="EMBL" id="CAJPEX010001526">
    <property type="protein sequence ID" value="CAG0919318.1"/>
    <property type="molecule type" value="Genomic_DNA"/>
</dbReference>
<dbReference type="EMBL" id="OA883563">
    <property type="protein sequence ID" value="CAD7279166.1"/>
    <property type="molecule type" value="Genomic_DNA"/>
</dbReference>
<dbReference type="Gene3D" id="1.20.140.10">
    <property type="entry name" value="Butyryl-CoA Dehydrogenase, subunit A, domain 3"/>
    <property type="match status" value="1"/>
</dbReference>
<sequence>MWWSWLSDVQQSTKDFCDCHSIVYVRGREYRTLASSCEEALRFGRNIVKPEFLAEQKPSSLESVAKMSIISAKGILDVDVAVEAFRSITIGRVTEALDELECRKMAGMAPEVAWNSIAVRLVAAAESYARHFVVKTFVQGVERAQLSAGGARILQSLCRLYAAFWIRENGGDFLRKFFKIIRPKLAWLEDLHLSTQLPELAIIRPEAVNIVDSFGLRDEIVNSALGCYDGNVYERLLETAKKSPLNQKDVPDAYQKYLKPLMNQAKL</sequence>
<evidence type="ECO:0000313" key="8">
    <source>
        <dbReference type="Proteomes" id="UP000678499"/>
    </source>
</evidence>
<dbReference type="SUPFAM" id="SSF47203">
    <property type="entry name" value="Acyl-CoA dehydrogenase C-terminal domain-like"/>
    <property type="match status" value="1"/>
</dbReference>
<dbReference type="GO" id="GO:0071949">
    <property type="term" value="F:FAD binding"/>
    <property type="evidence" value="ECO:0007669"/>
    <property type="project" value="InterPro"/>
</dbReference>
<gene>
    <name evidence="7" type="ORF">NMOB1V02_LOCUS6848</name>
</gene>
<protein>
    <recommendedName>
        <fullName evidence="6">Acyl-CoA oxidase C-terminal domain-containing protein</fullName>
    </recommendedName>
</protein>
<keyword evidence="5" id="KW-0443">Lipid metabolism</keyword>
<dbReference type="PANTHER" id="PTHR10909:SF250">
    <property type="entry name" value="PEROXISOMAL ACYL-COENZYME A OXIDASE 1"/>
    <property type="match status" value="1"/>
</dbReference>
<dbReference type="GO" id="GO:0005777">
    <property type="term" value="C:peroxisome"/>
    <property type="evidence" value="ECO:0007669"/>
    <property type="project" value="InterPro"/>
</dbReference>
<proteinExistence type="inferred from homology"/>
<keyword evidence="8" id="KW-1185">Reference proteome</keyword>
<dbReference type="GO" id="GO:0033540">
    <property type="term" value="P:fatty acid beta-oxidation using acyl-CoA oxidase"/>
    <property type="evidence" value="ECO:0007669"/>
    <property type="project" value="TreeGrafter"/>
</dbReference>
<evidence type="ECO:0000256" key="1">
    <source>
        <dbReference type="ARBA" id="ARBA00004846"/>
    </source>
</evidence>
<dbReference type="OrthoDB" id="538336at2759"/>
<dbReference type="AlphaFoldDB" id="A0A7R9BSD2"/>
<reference evidence="7" key="1">
    <citation type="submission" date="2020-11" db="EMBL/GenBank/DDBJ databases">
        <authorList>
            <person name="Tran Van P."/>
        </authorList>
    </citation>
    <scope>NUCLEOTIDE SEQUENCE</scope>
</reference>
<keyword evidence="3" id="KW-0276">Fatty acid metabolism</keyword>
<dbReference type="GO" id="GO:0055088">
    <property type="term" value="P:lipid homeostasis"/>
    <property type="evidence" value="ECO:0007669"/>
    <property type="project" value="TreeGrafter"/>
</dbReference>
<evidence type="ECO:0000256" key="2">
    <source>
        <dbReference type="ARBA" id="ARBA00006288"/>
    </source>
</evidence>
<dbReference type="InterPro" id="IPR036250">
    <property type="entry name" value="AcylCo_DH-like_C"/>
</dbReference>
<keyword evidence="4" id="KW-0560">Oxidoreductase</keyword>